<feature type="chain" id="PRO_5015975941" description="Nickel/cobalt transporter regulator" evidence="2">
    <location>
        <begin position="21"/>
        <end position="235"/>
    </location>
</feature>
<dbReference type="Pfam" id="PF11776">
    <property type="entry name" value="RcnB"/>
    <property type="match status" value="1"/>
</dbReference>
<name>A0A2W5FLD1_9BACT</name>
<evidence type="ECO:0008006" key="5">
    <source>
        <dbReference type="Google" id="ProtNLM"/>
    </source>
</evidence>
<evidence type="ECO:0000313" key="3">
    <source>
        <dbReference type="EMBL" id="PZP54610.1"/>
    </source>
</evidence>
<accession>A0A2W5FLD1</accession>
<feature type="compositionally biased region" description="Basic and acidic residues" evidence="1">
    <location>
        <begin position="81"/>
        <end position="128"/>
    </location>
</feature>
<protein>
    <recommendedName>
        <fullName evidence="5">Nickel/cobalt transporter regulator</fullName>
    </recommendedName>
</protein>
<comment type="caution">
    <text evidence="3">The sequence shown here is derived from an EMBL/GenBank/DDBJ whole genome shotgun (WGS) entry which is preliminary data.</text>
</comment>
<keyword evidence="2" id="KW-0732">Signal</keyword>
<dbReference type="Proteomes" id="UP000249739">
    <property type="component" value="Unassembled WGS sequence"/>
</dbReference>
<feature type="region of interest" description="Disordered" evidence="1">
    <location>
        <begin position="29"/>
        <end position="129"/>
    </location>
</feature>
<dbReference type="AlphaFoldDB" id="A0A2W5FLD1"/>
<reference evidence="3 4" key="1">
    <citation type="submission" date="2017-08" db="EMBL/GenBank/DDBJ databases">
        <title>Infants hospitalized years apart are colonized by the same room-sourced microbial strains.</title>
        <authorList>
            <person name="Brooks B."/>
            <person name="Olm M.R."/>
            <person name="Firek B.A."/>
            <person name="Baker R."/>
            <person name="Thomas B.C."/>
            <person name="Morowitz M.J."/>
            <person name="Banfield J.F."/>
        </authorList>
    </citation>
    <scope>NUCLEOTIDE SEQUENCE [LARGE SCALE GENOMIC DNA]</scope>
    <source>
        <strain evidence="3">S2_006_000_R2_64</strain>
    </source>
</reference>
<organism evidence="3 4">
    <name type="scientific">Micavibrio aeruginosavorus</name>
    <dbReference type="NCBI Taxonomy" id="349221"/>
    <lineage>
        <taxon>Bacteria</taxon>
        <taxon>Pseudomonadati</taxon>
        <taxon>Bdellovibrionota</taxon>
        <taxon>Bdellovibrionia</taxon>
        <taxon>Bdellovibrionales</taxon>
        <taxon>Pseudobdellovibrionaceae</taxon>
        <taxon>Micavibrio</taxon>
    </lineage>
</organism>
<feature type="compositionally biased region" description="Low complexity" evidence="1">
    <location>
        <begin position="58"/>
        <end position="71"/>
    </location>
</feature>
<feature type="signal peptide" evidence="2">
    <location>
        <begin position="1"/>
        <end position="20"/>
    </location>
</feature>
<proteinExistence type="predicted"/>
<gene>
    <name evidence="3" type="ORF">DI586_09385</name>
</gene>
<evidence type="ECO:0000256" key="2">
    <source>
        <dbReference type="SAM" id="SignalP"/>
    </source>
</evidence>
<evidence type="ECO:0000256" key="1">
    <source>
        <dbReference type="SAM" id="MobiDB-lite"/>
    </source>
</evidence>
<sequence length="235" mass="27209">MKCFFVILSLYLTMGSSAFAEDQVAPVSEIPQQNSEISKAEAPSVEVPKIEEPKVDSNQPNNQPQIENPVQLPVTASEITVKPDLKKPEIQQNKPNHDDSDHKPDKVKRPDRYNQYDHRKKHDWEKRHSGNNQRRHIIYRTAPAKIVYIYPQSYYPPHSYTEIYTNYPADYEPSFHVGGYLPPERQWRPLPDYERYGLPAPRPGETWFYNDRDAVLISDETSRIVSAFVLAASID</sequence>
<evidence type="ECO:0000313" key="4">
    <source>
        <dbReference type="Proteomes" id="UP000249739"/>
    </source>
</evidence>
<dbReference type="InterPro" id="IPR024572">
    <property type="entry name" value="RcnB"/>
</dbReference>
<dbReference type="Gene3D" id="3.10.450.160">
    <property type="entry name" value="inner membrane protein cigr"/>
    <property type="match status" value="1"/>
</dbReference>
<dbReference type="EMBL" id="QFOT01000123">
    <property type="protein sequence ID" value="PZP54610.1"/>
    <property type="molecule type" value="Genomic_DNA"/>
</dbReference>